<feature type="compositionally biased region" description="Low complexity" evidence="1">
    <location>
        <begin position="196"/>
        <end position="207"/>
    </location>
</feature>
<dbReference type="PROSITE" id="PS50830">
    <property type="entry name" value="TNASE_3"/>
    <property type="match status" value="1"/>
</dbReference>
<dbReference type="Pfam" id="PF00565">
    <property type="entry name" value="SNase"/>
    <property type="match status" value="1"/>
</dbReference>
<keyword evidence="4" id="KW-1185">Reference proteome</keyword>
<organism evidence="3 4">
    <name type="scientific">Amycolatopsis marina</name>
    <dbReference type="NCBI Taxonomy" id="490629"/>
    <lineage>
        <taxon>Bacteria</taxon>
        <taxon>Bacillati</taxon>
        <taxon>Actinomycetota</taxon>
        <taxon>Actinomycetes</taxon>
        <taxon>Pseudonocardiales</taxon>
        <taxon>Pseudonocardiaceae</taxon>
        <taxon>Amycolatopsis</taxon>
    </lineage>
</organism>
<evidence type="ECO:0000313" key="4">
    <source>
        <dbReference type="Proteomes" id="UP000243799"/>
    </source>
</evidence>
<sequence>MPAWLKTVLSAFGVLLVLGLIFGEAPEETEPQPIAAPSTTTTTPTTTTPPAPVEFEVRAIQEANVVTLRAGGATKVVRVLGIDTAPADESGCFGTETMSWAKDLLAGKTVILEGAKSTVDSSGRTLAYLTLADGSDYSTTALTAGYAKYVADGVASTTATTLKAAESAARKAGDGLWGKPCNGTIDAPPPPPTTVQPPRQEVTVPEPVETRKPEPQPQPEPEPEPQAAYYPNCSAARAAGAAPLYRGDAGYRSGLDRDDDGVACE</sequence>
<dbReference type="InterPro" id="IPR035437">
    <property type="entry name" value="SNase_OB-fold_sf"/>
</dbReference>
<feature type="compositionally biased region" description="Low complexity" evidence="1">
    <location>
        <begin position="35"/>
        <end position="46"/>
    </location>
</feature>
<dbReference type="SMART" id="SM00894">
    <property type="entry name" value="Excalibur"/>
    <property type="match status" value="1"/>
</dbReference>
<evidence type="ECO:0000259" key="2">
    <source>
        <dbReference type="PROSITE" id="PS50830"/>
    </source>
</evidence>
<evidence type="ECO:0000313" key="3">
    <source>
        <dbReference type="EMBL" id="SFA84579.1"/>
    </source>
</evidence>
<dbReference type="AlphaFoldDB" id="A0A1I0W735"/>
<keyword evidence="3" id="KW-0378">Hydrolase</keyword>
<dbReference type="SUPFAM" id="SSF50199">
    <property type="entry name" value="Staphylococcal nuclease"/>
    <property type="match status" value="1"/>
</dbReference>
<dbReference type="SMART" id="SM00318">
    <property type="entry name" value="SNc"/>
    <property type="match status" value="1"/>
</dbReference>
<dbReference type="Gene3D" id="2.40.50.90">
    <property type="match status" value="1"/>
</dbReference>
<feature type="region of interest" description="Disordered" evidence="1">
    <location>
        <begin position="29"/>
        <end position="49"/>
    </location>
</feature>
<keyword evidence="3" id="KW-0540">Nuclease</keyword>
<dbReference type="STRING" id="490629.SAMN05216266_101808"/>
<dbReference type="RefSeq" id="WP_091669390.1">
    <property type="nucleotide sequence ID" value="NZ_FOKG01000001.1"/>
</dbReference>
<proteinExistence type="predicted"/>
<dbReference type="GO" id="GO:0004519">
    <property type="term" value="F:endonuclease activity"/>
    <property type="evidence" value="ECO:0007669"/>
    <property type="project" value="UniProtKB-KW"/>
</dbReference>
<dbReference type="OrthoDB" id="4337778at2"/>
<accession>A0A1I0W735</accession>
<dbReference type="InterPro" id="IPR008613">
    <property type="entry name" value="Excalibur_Ca-bd_domain"/>
</dbReference>
<reference evidence="4" key="1">
    <citation type="submission" date="2016-10" db="EMBL/GenBank/DDBJ databases">
        <authorList>
            <person name="Varghese N."/>
            <person name="Submissions S."/>
        </authorList>
    </citation>
    <scope>NUCLEOTIDE SEQUENCE [LARGE SCALE GENOMIC DNA]</scope>
    <source>
        <strain evidence="4">CGMCC 4.3568</strain>
    </source>
</reference>
<dbReference type="Proteomes" id="UP000243799">
    <property type="component" value="Unassembled WGS sequence"/>
</dbReference>
<name>A0A1I0W735_9PSEU</name>
<protein>
    <submittedName>
        <fullName evidence="3">Endonuclease YncB, thermonuclease family</fullName>
    </submittedName>
</protein>
<dbReference type="Pfam" id="PF05901">
    <property type="entry name" value="Excalibur"/>
    <property type="match status" value="1"/>
</dbReference>
<evidence type="ECO:0000256" key="1">
    <source>
        <dbReference type="SAM" id="MobiDB-lite"/>
    </source>
</evidence>
<feature type="domain" description="TNase-like" evidence="2">
    <location>
        <begin position="51"/>
        <end position="179"/>
    </location>
</feature>
<gene>
    <name evidence="3" type="ORF">SAMN05216266_101808</name>
</gene>
<feature type="region of interest" description="Disordered" evidence="1">
    <location>
        <begin position="173"/>
        <end position="265"/>
    </location>
</feature>
<keyword evidence="3" id="KW-0255">Endonuclease</keyword>
<dbReference type="EMBL" id="FOKG01000001">
    <property type="protein sequence ID" value="SFA84579.1"/>
    <property type="molecule type" value="Genomic_DNA"/>
</dbReference>
<dbReference type="InterPro" id="IPR016071">
    <property type="entry name" value="Staphylococal_nuclease_OB-fold"/>
</dbReference>